<dbReference type="Gene3D" id="1.20.1250.20">
    <property type="entry name" value="MFS general substrate transporter like domains"/>
    <property type="match status" value="1"/>
</dbReference>
<accession>A0A1G9QIX4</accession>
<comment type="subcellular location">
    <subcellularLocation>
        <location evidence="1">Cell membrane</location>
        <topology evidence="1">Multi-pass membrane protein</topology>
    </subcellularLocation>
</comment>
<protein>
    <submittedName>
        <fullName evidence="9">Predicted arabinose efflux permease, MFS family</fullName>
    </submittedName>
</protein>
<dbReference type="GO" id="GO:0005886">
    <property type="term" value="C:plasma membrane"/>
    <property type="evidence" value="ECO:0007669"/>
    <property type="project" value="UniProtKB-SubCell"/>
</dbReference>
<dbReference type="CDD" id="cd06173">
    <property type="entry name" value="MFS_MefA_like"/>
    <property type="match status" value="1"/>
</dbReference>
<evidence type="ECO:0000256" key="5">
    <source>
        <dbReference type="ARBA" id="ARBA00022989"/>
    </source>
</evidence>
<dbReference type="InterPro" id="IPR036259">
    <property type="entry name" value="MFS_trans_sf"/>
</dbReference>
<feature type="domain" description="Major facilitator superfamily (MFS) profile" evidence="8">
    <location>
        <begin position="218"/>
        <end position="399"/>
    </location>
</feature>
<dbReference type="InterPro" id="IPR010290">
    <property type="entry name" value="TM_effector"/>
</dbReference>
<evidence type="ECO:0000259" key="8">
    <source>
        <dbReference type="PROSITE" id="PS50850"/>
    </source>
</evidence>
<feature type="transmembrane region" description="Helical" evidence="7">
    <location>
        <begin position="156"/>
        <end position="182"/>
    </location>
</feature>
<dbReference type="EMBL" id="FNDJ01000036">
    <property type="protein sequence ID" value="SDM10926.1"/>
    <property type="molecule type" value="Genomic_DNA"/>
</dbReference>
<dbReference type="STRING" id="633440.SAMN05421869_13648"/>
<evidence type="ECO:0000256" key="2">
    <source>
        <dbReference type="ARBA" id="ARBA00022448"/>
    </source>
</evidence>
<dbReference type="Proteomes" id="UP000199202">
    <property type="component" value="Unassembled WGS sequence"/>
</dbReference>
<evidence type="ECO:0000256" key="1">
    <source>
        <dbReference type="ARBA" id="ARBA00004651"/>
    </source>
</evidence>
<dbReference type="OrthoDB" id="145388at2"/>
<keyword evidence="2" id="KW-0813">Transport</keyword>
<keyword evidence="5 7" id="KW-1133">Transmembrane helix</keyword>
<reference evidence="9 10" key="1">
    <citation type="submission" date="2016-10" db="EMBL/GenBank/DDBJ databases">
        <authorList>
            <person name="de Groot N.N."/>
        </authorList>
    </citation>
    <scope>NUCLEOTIDE SEQUENCE [LARGE SCALE GENOMIC DNA]</scope>
    <source>
        <strain evidence="9 10">CGMCC 4.6533</strain>
    </source>
</reference>
<keyword evidence="10" id="KW-1185">Reference proteome</keyword>
<dbReference type="AlphaFoldDB" id="A0A1G9QIX4"/>
<dbReference type="GO" id="GO:0022857">
    <property type="term" value="F:transmembrane transporter activity"/>
    <property type="evidence" value="ECO:0007669"/>
    <property type="project" value="InterPro"/>
</dbReference>
<evidence type="ECO:0000256" key="7">
    <source>
        <dbReference type="SAM" id="Phobius"/>
    </source>
</evidence>
<feature type="transmembrane region" description="Helical" evidence="7">
    <location>
        <begin position="40"/>
        <end position="60"/>
    </location>
</feature>
<feature type="transmembrane region" description="Helical" evidence="7">
    <location>
        <begin position="278"/>
        <end position="299"/>
    </location>
</feature>
<evidence type="ECO:0000256" key="6">
    <source>
        <dbReference type="ARBA" id="ARBA00023136"/>
    </source>
</evidence>
<name>A0A1G9QIX4_9ACTN</name>
<gene>
    <name evidence="9" type="ORF">SAMN05421869_13648</name>
</gene>
<dbReference type="SUPFAM" id="SSF103473">
    <property type="entry name" value="MFS general substrate transporter"/>
    <property type="match status" value="1"/>
</dbReference>
<keyword evidence="6 7" id="KW-0472">Membrane</keyword>
<feature type="transmembrane region" description="Helical" evidence="7">
    <location>
        <begin position="81"/>
        <end position="105"/>
    </location>
</feature>
<keyword evidence="3" id="KW-1003">Cell membrane</keyword>
<evidence type="ECO:0000256" key="4">
    <source>
        <dbReference type="ARBA" id="ARBA00022692"/>
    </source>
</evidence>
<keyword evidence="4 7" id="KW-0812">Transmembrane</keyword>
<feature type="transmembrane region" description="Helical" evidence="7">
    <location>
        <begin position="220"/>
        <end position="243"/>
    </location>
</feature>
<proteinExistence type="predicted"/>
<feature type="transmembrane region" description="Helical" evidence="7">
    <location>
        <begin position="374"/>
        <end position="392"/>
    </location>
</feature>
<feature type="transmembrane region" description="Helical" evidence="7">
    <location>
        <begin position="346"/>
        <end position="368"/>
    </location>
</feature>
<dbReference type="Pfam" id="PF05977">
    <property type="entry name" value="MFS_3"/>
    <property type="match status" value="1"/>
</dbReference>
<organism evidence="9 10">
    <name type="scientific">Nonomuraea jiangxiensis</name>
    <dbReference type="NCBI Taxonomy" id="633440"/>
    <lineage>
        <taxon>Bacteria</taxon>
        <taxon>Bacillati</taxon>
        <taxon>Actinomycetota</taxon>
        <taxon>Actinomycetes</taxon>
        <taxon>Streptosporangiales</taxon>
        <taxon>Streptosporangiaceae</taxon>
        <taxon>Nonomuraea</taxon>
    </lineage>
</organism>
<dbReference type="RefSeq" id="WP_090946130.1">
    <property type="nucleotide sequence ID" value="NZ_FNDJ01000036.1"/>
</dbReference>
<evidence type="ECO:0000313" key="10">
    <source>
        <dbReference type="Proteomes" id="UP000199202"/>
    </source>
</evidence>
<evidence type="ECO:0000256" key="3">
    <source>
        <dbReference type="ARBA" id="ARBA00022475"/>
    </source>
</evidence>
<dbReference type="PANTHER" id="PTHR23513:SF6">
    <property type="entry name" value="MAJOR FACILITATOR SUPERFAMILY ASSOCIATED DOMAIN-CONTAINING PROTEIN"/>
    <property type="match status" value="1"/>
</dbReference>
<evidence type="ECO:0000313" key="9">
    <source>
        <dbReference type="EMBL" id="SDM10926.1"/>
    </source>
</evidence>
<dbReference type="InterPro" id="IPR020846">
    <property type="entry name" value="MFS_dom"/>
</dbReference>
<dbReference type="PROSITE" id="PS50850">
    <property type="entry name" value="MFS"/>
    <property type="match status" value="1"/>
</dbReference>
<feature type="transmembrane region" description="Helical" evidence="7">
    <location>
        <begin position="249"/>
        <end position="271"/>
    </location>
</feature>
<dbReference type="PANTHER" id="PTHR23513">
    <property type="entry name" value="INTEGRAL MEMBRANE EFFLUX PROTEIN-RELATED"/>
    <property type="match status" value="1"/>
</dbReference>
<sequence length="399" mass="40625">MSLGPAYNRLWLATALSNLGDGIRAGALPLLAISITSDPILVSGVAVAGQSPWLMFGLFAGAVVDRYDRRRLTVLVDVTRVLLLLILVVGLALGVAGIALVYAVAFACGVGETLRDTATATLLPPLVSDADLDRANGGLVNAEVAGNEMVGPQVGAYLFGVAMVLPFAVNGGALAVAAALIFSLPNVFAPKAAPPAGKGRIWADTRAGLRWLARQRRLRTLVILGGTFTLLDSAWFPILALYVGQVLGLPGWAYGTLLAAGAVGGLAGGFFAARVTRLIGSTAALTGCLGCAAAGQLMLALTTSVPVAVAGLVITSGAFGVWAVAARTLRQRLTPPELLGRVSSAWMTIVMGAVPLGAGLGGLIASGWGLTAPILVGVPLLAISGLVCYLTFRGRDEPA</sequence>
<feature type="transmembrane region" description="Helical" evidence="7">
    <location>
        <begin position="305"/>
        <end position="325"/>
    </location>
</feature>